<evidence type="ECO:0000256" key="5">
    <source>
        <dbReference type="ARBA" id="ARBA00022729"/>
    </source>
</evidence>
<dbReference type="CDD" id="cd14066">
    <property type="entry name" value="STKc_IRAK"/>
    <property type="match status" value="2"/>
</dbReference>
<evidence type="ECO:0000256" key="9">
    <source>
        <dbReference type="ARBA" id="ARBA00022840"/>
    </source>
</evidence>
<evidence type="ECO:0000256" key="10">
    <source>
        <dbReference type="ARBA" id="ARBA00022989"/>
    </source>
</evidence>
<dbReference type="SMART" id="SM00220">
    <property type="entry name" value="S_TKc"/>
    <property type="match status" value="3"/>
</dbReference>
<proteinExistence type="predicted"/>
<reference evidence="16 17" key="1">
    <citation type="submission" date="2024-02" db="EMBL/GenBank/DDBJ databases">
        <title>High-quality chromosome-scale genome assembly of Pensacola bahiagrass (Paspalum notatum Flugge var. saurae).</title>
        <authorList>
            <person name="Vega J.M."/>
            <person name="Podio M."/>
            <person name="Orjuela J."/>
            <person name="Siena L.A."/>
            <person name="Pessino S.C."/>
            <person name="Combes M.C."/>
            <person name="Mariac C."/>
            <person name="Albertini E."/>
            <person name="Pupilli F."/>
            <person name="Ortiz J.P.A."/>
            <person name="Leblanc O."/>
        </authorList>
    </citation>
    <scope>NUCLEOTIDE SEQUENCE [LARGE SCALE GENOMIC DNA]</scope>
    <source>
        <strain evidence="16">R1</strain>
        <tissue evidence="16">Leaf</tissue>
    </source>
</reference>
<dbReference type="SUPFAM" id="SSF56112">
    <property type="entry name" value="Protein kinase-like (PK-like)"/>
    <property type="match status" value="3"/>
</dbReference>
<keyword evidence="9 13" id="KW-0067">ATP-binding</keyword>
<name>A0AAQ3TXG4_PASNO</name>
<feature type="compositionally biased region" description="Polar residues" evidence="14">
    <location>
        <begin position="1558"/>
        <end position="1575"/>
    </location>
</feature>
<dbReference type="Proteomes" id="UP001341281">
    <property type="component" value="Chromosome 06"/>
</dbReference>
<dbReference type="GO" id="GO:0007166">
    <property type="term" value="P:cell surface receptor signaling pathway"/>
    <property type="evidence" value="ECO:0007669"/>
    <property type="project" value="InterPro"/>
</dbReference>
<evidence type="ECO:0000259" key="15">
    <source>
        <dbReference type="PROSITE" id="PS50011"/>
    </source>
</evidence>
<comment type="subcellular location">
    <subcellularLocation>
        <location evidence="1">Membrane</location>
        <topology evidence="1">Single-pass membrane protein</topology>
    </subcellularLocation>
</comment>
<sequence length="1595" mass="177136">MDSSSCLWTVLGQASSVAQLVGVDALGLVSMVVQAALAARRLAQLVETGGGLLRELELDELMRREATRRPLEQLRGALRRCYALVTACQDCGYLRGLLVGARMAVELRAAEQEINIFPRSVKDITEVHLQGAAKICNSAKQTLTGAMDLQEQKILDTKELFELCSRTEESCPGFRKFEFSEILDATNNLSEDINGELPDGFMIAVKRLNEHATVFDFSNEFLLAKLQHTNLVRLLGWCIHDKERILVYKLMRRGGLHQYIFDKVKGPLLDWSKRLNIIKGLADGLVYMHKHSMLSIVHRDLKPDNVLLDHDMNPKISDFGSAITLSSDAAEGHTRRVVGTCGYKAPEYASRGIYSVKTDVFSFGVLALAIISGRKNTILGHQGDTVGNLVRDAWQLWNDRRLDELVDPILGDGFELAEVMQYAQVALLCAQEDPVDRPTMSDVAALLRFENISILPDPKQPSKLINGGGTGDKLSTCVSQSSRTIDITIISSAPVSTGLWTVLGQVSNVAQVVGVDALGLVSMVVQAALAARRHRDACRRLAQHVEVVGGLLRELELAELMRREATRRPLEQLQGALRRCYALVTACQDCGYLRGLLVGARMAEELRAVEQEIDMFIRLVPLIALVDTTHERQVKGAERVPSVAMNGSSHHVRLSKSVTDITEIHVQGAAKIYNVVKQQIAAGEMDLQEQKILDPEELLELCTHTQERCPGFKKFDFSQIDDATDNFSEDKNIGYGGFANVYKGQLPNGSIIAVKRMDEHATMFDFSSEFLLARLQHTNVIRLLGWCIHGKERILVYDFMHKGSLHQFIFDKRMGTLLGWSKRLNIIKGLAAGLVYLHKQSMLWIVHRDLKPRNILLDHDMNPKISDFGSARTLSSDVTEERTSRVVGTSGYKAPEYTSRGVYSLKTDVFSFGVMALVIISGRKNTILEQQGDSVGDLAWQRWNDGRLHELVDPILGDGFELSEVMRYAQVALLCAQEEPADRPTMPDVLALLNFESISLLPDPKPPSGLIKGGASCDKLSTCVSQSSRTIDITITSSATVSTRVHIIASNVAQLAGVDALGLVSMVVQAALAARRHRDACRRLAQHVEVVGGLLRELEVAELMRREATRRPLEQLRGALRRCYALVTACQDCGYLRGLLVGARMAEELRAAEQEIDMFIRLIPLVDTTHHRRVTASEHVPSVVASYSDLHTRISTRAKDFTEIRVRRATVPCEVEGKFLQDIAHGSGKVHLQEQKIMDVEELVNLCTRTEERCPGFRKFDFLTIVNGTDGFSEERILGRGGYGTVYKGQLSDGTVVAIKRLDENATLFDFNSELQLPSLQHITLIRLLGWCVHEKEMILVYEFMCRGSLDQTILDKTRRALLNWHMRLRIIKGIAEGLVYMHKQSLSWIIHGDLKPSNILLDHDMSPKIADFGSARILSSDATEAQTSRVVGTSGYMAPEYASRGLYSVKTDVFSFGVLALVTISGRKNIILEKQGDTVGNLVRDAWRLWNDGRLHELVDPMVISDGHELAEIVHCAQVALLCAQEDPTDRPTMSEVVAMLNLHTVRLLPSPKQPRELSNTGATNEKLSTHFGQSSRTIDITITSSAPGSTRSR</sequence>
<dbReference type="GO" id="GO:0004674">
    <property type="term" value="F:protein serine/threonine kinase activity"/>
    <property type="evidence" value="ECO:0007669"/>
    <property type="project" value="UniProtKB-KW"/>
</dbReference>
<dbReference type="PROSITE" id="PS50011">
    <property type="entry name" value="PROTEIN_KINASE_DOM"/>
    <property type="match status" value="3"/>
</dbReference>
<dbReference type="Gene3D" id="3.30.200.20">
    <property type="entry name" value="Phosphorylase Kinase, domain 1"/>
    <property type="match status" value="3"/>
</dbReference>
<keyword evidence="4" id="KW-0812">Transmembrane</keyword>
<gene>
    <name evidence="16" type="ORF">U9M48_026450</name>
</gene>
<feature type="domain" description="Protein kinase" evidence="15">
    <location>
        <begin position="1272"/>
        <end position="1548"/>
    </location>
</feature>
<feature type="region of interest" description="Disordered" evidence="14">
    <location>
        <begin position="1552"/>
        <end position="1595"/>
    </location>
</feature>
<dbReference type="InterPro" id="IPR045766">
    <property type="entry name" value="MCAfunc"/>
</dbReference>
<protein>
    <recommendedName>
        <fullName evidence="15">Protein kinase domain-containing protein</fullName>
    </recommendedName>
</protein>
<evidence type="ECO:0000256" key="3">
    <source>
        <dbReference type="ARBA" id="ARBA00022679"/>
    </source>
</evidence>
<evidence type="ECO:0000256" key="13">
    <source>
        <dbReference type="PROSITE-ProRule" id="PRU10141"/>
    </source>
</evidence>
<evidence type="ECO:0000313" key="17">
    <source>
        <dbReference type="Proteomes" id="UP001341281"/>
    </source>
</evidence>
<dbReference type="FunFam" id="1.20.930.20:FF:000003">
    <property type="entry name" value="DNA mismatch repair protein MLH1"/>
    <property type="match status" value="2"/>
</dbReference>
<keyword evidence="12" id="KW-0325">Glycoprotein</keyword>
<dbReference type="InterPro" id="IPR011009">
    <property type="entry name" value="Kinase-like_dom_sf"/>
</dbReference>
<keyword evidence="5" id="KW-0732">Signal</keyword>
<feature type="binding site" evidence="13">
    <location>
        <position position="1300"/>
    </location>
    <ligand>
        <name>ATP</name>
        <dbReference type="ChEBI" id="CHEBI:30616"/>
    </ligand>
</feature>
<feature type="compositionally biased region" description="Low complexity" evidence="14">
    <location>
        <begin position="1576"/>
        <end position="1587"/>
    </location>
</feature>
<feature type="binding site" evidence="13">
    <location>
        <position position="755"/>
    </location>
    <ligand>
        <name>ATP</name>
        <dbReference type="ChEBI" id="CHEBI:30616"/>
    </ligand>
</feature>
<evidence type="ECO:0000256" key="4">
    <source>
        <dbReference type="ARBA" id="ARBA00022692"/>
    </source>
</evidence>
<dbReference type="Pfam" id="PF19584">
    <property type="entry name" value="MCAfunc"/>
    <property type="match status" value="3"/>
</dbReference>
<keyword evidence="8" id="KW-0418">Kinase</keyword>
<evidence type="ECO:0000256" key="8">
    <source>
        <dbReference type="ARBA" id="ARBA00022777"/>
    </source>
</evidence>
<evidence type="ECO:0000313" key="16">
    <source>
        <dbReference type="EMBL" id="WVZ78797.1"/>
    </source>
</evidence>
<organism evidence="16 17">
    <name type="scientific">Paspalum notatum var. saurae</name>
    <dbReference type="NCBI Taxonomy" id="547442"/>
    <lineage>
        <taxon>Eukaryota</taxon>
        <taxon>Viridiplantae</taxon>
        <taxon>Streptophyta</taxon>
        <taxon>Embryophyta</taxon>
        <taxon>Tracheophyta</taxon>
        <taxon>Spermatophyta</taxon>
        <taxon>Magnoliopsida</taxon>
        <taxon>Liliopsida</taxon>
        <taxon>Poales</taxon>
        <taxon>Poaceae</taxon>
        <taxon>PACMAD clade</taxon>
        <taxon>Panicoideae</taxon>
        <taxon>Andropogonodae</taxon>
        <taxon>Paspaleae</taxon>
        <taxon>Paspalinae</taxon>
        <taxon>Paspalum</taxon>
    </lineage>
</organism>
<keyword evidence="11" id="KW-0472">Membrane</keyword>
<keyword evidence="2" id="KW-0723">Serine/threonine-protein kinase</keyword>
<evidence type="ECO:0000256" key="1">
    <source>
        <dbReference type="ARBA" id="ARBA00004167"/>
    </source>
</evidence>
<dbReference type="InterPro" id="IPR017441">
    <property type="entry name" value="Protein_kinase_ATP_BS"/>
</dbReference>
<keyword evidence="10" id="KW-1133">Transmembrane helix</keyword>
<dbReference type="GO" id="GO:0005524">
    <property type="term" value="F:ATP binding"/>
    <property type="evidence" value="ECO:0007669"/>
    <property type="project" value="UniProtKB-UniRule"/>
</dbReference>
<dbReference type="GO" id="GO:0005262">
    <property type="term" value="F:calcium channel activity"/>
    <property type="evidence" value="ECO:0007669"/>
    <property type="project" value="UniProtKB-ARBA"/>
</dbReference>
<accession>A0AAQ3TXG4</accession>
<dbReference type="InterPro" id="IPR059179">
    <property type="entry name" value="MLKL-like_MCAfunc"/>
</dbReference>
<dbReference type="FunFam" id="1.10.510.10:FF:000129">
    <property type="entry name" value="cysteine-rich receptor-like protein kinase 10"/>
    <property type="match status" value="3"/>
</dbReference>
<evidence type="ECO:0000256" key="6">
    <source>
        <dbReference type="ARBA" id="ARBA00022737"/>
    </source>
</evidence>
<evidence type="ECO:0000256" key="14">
    <source>
        <dbReference type="SAM" id="MobiDB-lite"/>
    </source>
</evidence>
<evidence type="ECO:0000256" key="11">
    <source>
        <dbReference type="ARBA" id="ARBA00023136"/>
    </source>
</evidence>
<dbReference type="PROSITE" id="PS00107">
    <property type="entry name" value="PROTEIN_KINASE_ATP"/>
    <property type="match status" value="2"/>
</dbReference>
<dbReference type="PANTHER" id="PTHR27006:SF627">
    <property type="entry name" value="PROTEIN KINASE DOMAIN-CONTAINING PROTEIN"/>
    <property type="match status" value="1"/>
</dbReference>
<dbReference type="InterPro" id="IPR008271">
    <property type="entry name" value="Ser/Thr_kinase_AS"/>
</dbReference>
<dbReference type="Gene3D" id="1.20.930.20">
    <property type="entry name" value="Adaptor protein Cbl, N-terminal domain"/>
    <property type="match status" value="3"/>
</dbReference>
<feature type="domain" description="Protein kinase" evidence="15">
    <location>
        <begin position="168"/>
        <end position="449"/>
    </location>
</feature>
<dbReference type="CDD" id="cd21037">
    <property type="entry name" value="MLKL_NTD"/>
    <property type="match status" value="2"/>
</dbReference>
<keyword evidence="6" id="KW-0677">Repeat</keyword>
<dbReference type="PROSITE" id="PS00108">
    <property type="entry name" value="PROTEIN_KINASE_ST"/>
    <property type="match status" value="3"/>
</dbReference>
<dbReference type="GO" id="GO:0006950">
    <property type="term" value="P:response to stress"/>
    <property type="evidence" value="ECO:0007669"/>
    <property type="project" value="UniProtKB-ARBA"/>
</dbReference>
<keyword evidence="3" id="KW-0808">Transferase</keyword>
<dbReference type="Gene3D" id="1.10.510.10">
    <property type="entry name" value="Transferase(Phosphotransferase) domain 1"/>
    <property type="match status" value="3"/>
</dbReference>
<dbReference type="EMBL" id="CP144750">
    <property type="protein sequence ID" value="WVZ78797.1"/>
    <property type="molecule type" value="Genomic_DNA"/>
</dbReference>
<feature type="domain" description="Protein kinase" evidence="15">
    <location>
        <begin position="727"/>
        <end position="995"/>
    </location>
</feature>
<dbReference type="InterPro" id="IPR036537">
    <property type="entry name" value="Adaptor_Cbl_N_dom_sf"/>
</dbReference>
<keyword evidence="17" id="KW-1185">Reference proteome</keyword>
<evidence type="ECO:0000256" key="12">
    <source>
        <dbReference type="ARBA" id="ARBA00023180"/>
    </source>
</evidence>
<dbReference type="InterPro" id="IPR000719">
    <property type="entry name" value="Prot_kinase_dom"/>
</dbReference>
<dbReference type="Pfam" id="PF00069">
    <property type="entry name" value="Pkinase"/>
    <property type="match status" value="3"/>
</dbReference>
<keyword evidence="7 13" id="KW-0547">Nucleotide-binding</keyword>
<dbReference type="PANTHER" id="PTHR27006">
    <property type="entry name" value="PROMASTIGOTE SURFACE ANTIGEN PROTEIN PSA"/>
    <property type="match status" value="1"/>
</dbReference>
<evidence type="ECO:0000256" key="2">
    <source>
        <dbReference type="ARBA" id="ARBA00022527"/>
    </source>
</evidence>
<dbReference type="GO" id="GO:0016020">
    <property type="term" value="C:membrane"/>
    <property type="evidence" value="ECO:0007669"/>
    <property type="project" value="UniProtKB-SubCell"/>
</dbReference>
<evidence type="ECO:0000256" key="7">
    <source>
        <dbReference type="ARBA" id="ARBA00022741"/>
    </source>
</evidence>